<feature type="transmembrane region" description="Helical" evidence="2">
    <location>
        <begin position="86"/>
        <end position="104"/>
    </location>
</feature>
<dbReference type="Proteomes" id="UP001620408">
    <property type="component" value="Unassembled WGS sequence"/>
</dbReference>
<name>A0ABW8K1V6_9GAMM</name>
<feature type="transmembrane region" description="Helical" evidence="2">
    <location>
        <begin position="306"/>
        <end position="332"/>
    </location>
</feature>
<feature type="compositionally biased region" description="Low complexity" evidence="1">
    <location>
        <begin position="187"/>
        <end position="199"/>
    </location>
</feature>
<feature type="transmembrane region" description="Helical" evidence="2">
    <location>
        <begin position="274"/>
        <end position="294"/>
    </location>
</feature>
<dbReference type="EMBL" id="JADIKD010000005">
    <property type="protein sequence ID" value="MFK2915952.1"/>
    <property type="molecule type" value="Genomic_DNA"/>
</dbReference>
<keyword evidence="2" id="KW-1133">Transmembrane helix</keyword>
<proteinExistence type="predicted"/>
<gene>
    <name evidence="3" type="ORF">ISS97_01645</name>
</gene>
<reference evidence="3 4" key="1">
    <citation type="submission" date="2020-10" db="EMBL/GenBank/DDBJ databases">
        <title>Phylogeny of dyella-like bacteria.</title>
        <authorList>
            <person name="Fu J."/>
        </authorList>
    </citation>
    <scope>NUCLEOTIDE SEQUENCE [LARGE SCALE GENOMIC DNA]</scope>
    <source>
        <strain evidence="3 4">BB4</strain>
    </source>
</reference>
<feature type="transmembrane region" description="Helical" evidence="2">
    <location>
        <begin position="381"/>
        <end position="400"/>
    </location>
</feature>
<evidence type="ECO:0000313" key="3">
    <source>
        <dbReference type="EMBL" id="MFK2915952.1"/>
    </source>
</evidence>
<keyword evidence="4" id="KW-1185">Reference proteome</keyword>
<dbReference type="Pfam" id="PF12412">
    <property type="entry name" value="DUF3667"/>
    <property type="match status" value="1"/>
</dbReference>
<keyword evidence="2" id="KW-0812">Transmembrane</keyword>
<dbReference type="RefSeq" id="WP_379987563.1">
    <property type="nucleotide sequence ID" value="NZ_JADIKD010000005.1"/>
</dbReference>
<comment type="caution">
    <text evidence="3">The sequence shown here is derived from an EMBL/GenBank/DDBJ whole genome shotgun (WGS) entry which is preliminary data.</text>
</comment>
<organism evidence="3 4">
    <name type="scientific">Dyella koreensis</name>
    <dbReference type="NCBI Taxonomy" id="311235"/>
    <lineage>
        <taxon>Bacteria</taxon>
        <taxon>Pseudomonadati</taxon>
        <taxon>Pseudomonadota</taxon>
        <taxon>Gammaproteobacteria</taxon>
        <taxon>Lysobacterales</taxon>
        <taxon>Rhodanobacteraceae</taxon>
        <taxon>Dyella</taxon>
    </lineage>
</organism>
<keyword evidence="2" id="KW-0472">Membrane</keyword>
<accession>A0ABW8K1V6</accession>
<protein>
    <submittedName>
        <fullName evidence="3">DUF3667 domain-containing protein</fullName>
    </submittedName>
</protein>
<sequence length="402" mass="44868">MKEVVSYDGVHCANCSAPMQGEYCHHCGQSIHTVLKPVHHMAEDALETVLHVDGRLFHTLPPLFTKPGFLTLEYFAGRRQRYIAPFRLMFILCLLAFFLTHIAIDVLTEHRLTESVTPSVHVSEHTFDDLQTPAEVKHLLDEKVAELDSAREPSLHLADAKLDDAEKILRAQAAARIAVLQGAPAAGSSAATPAKPATADAEDQETDDTGKRHRGRTHGSTKIHFTPVAWLPEFANARLAHATANLKANLAGISQGGAAKDEAIERIKAGLFGVLPQTMFLMMPLFALLLKLVYLFKRRLYMEHLIVALHSHAFLFLTLLLAVVVALLKAWIEPHAAWAAYPLRWIEWGLALWAPVYLLWMQKRIYRQGWAMTIFKYLLVGWCYTWLLGSALGIAVMLGITH</sequence>
<evidence type="ECO:0000313" key="4">
    <source>
        <dbReference type="Proteomes" id="UP001620408"/>
    </source>
</evidence>
<feature type="region of interest" description="Disordered" evidence="1">
    <location>
        <begin position="187"/>
        <end position="219"/>
    </location>
</feature>
<evidence type="ECO:0000256" key="2">
    <source>
        <dbReference type="SAM" id="Phobius"/>
    </source>
</evidence>
<evidence type="ECO:0000256" key="1">
    <source>
        <dbReference type="SAM" id="MobiDB-lite"/>
    </source>
</evidence>
<feature type="transmembrane region" description="Helical" evidence="2">
    <location>
        <begin position="338"/>
        <end position="360"/>
    </location>
</feature>
<dbReference type="InterPro" id="IPR022134">
    <property type="entry name" value="DUF3667"/>
</dbReference>